<proteinExistence type="predicted"/>
<accession>A0A183IL00</accession>
<evidence type="ECO:0000313" key="2">
    <source>
        <dbReference type="EMBL" id="VDP03930.1"/>
    </source>
</evidence>
<reference evidence="4" key="1">
    <citation type="submission" date="2016-06" db="UniProtKB">
        <authorList>
            <consortium name="WormBaseParasite"/>
        </authorList>
    </citation>
    <scope>IDENTIFICATION</scope>
</reference>
<protein>
    <submittedName>
        <fullName evidence="4">Transposase</fullName>
    </submittedName>
</protein>
<feature type="compositionally biased region" description="Basic residues" evidence="1">
    <location>
        <begin position="7"/>
        <end position="17"/>
    </location>
</feature>
<reference evidence="2 3" key="2">
    <citation type="submission" date="2018-11" db="EMBL/GenBank/DDBJ databases">
        <authorList>
            <consortium name="Pathogen Informatics"/>
        </authorList>
    </citation>
    <scope>NUCLEOTIDE SEQUENCE [LARGE SCALE GENOMIC DNA]</scope>
</reference>
<evidence type="ECO:0000256" key="1">
    <source>
        <dbReference type="SAM" id="MobiDB-lite"/>
    </source>
</evidence>
<dbReference type="AlphaFoldDB" id="A0A183IL00"/>
<keyword evidence="3" id="KW-1185">Reference proteome</keyword>
<dbReference type="EMBL" id="UZAM01008236">
    <property type="protein sequence ID" value="VDP03930.1"/>
    <property type="molecule type" value="Genomic_DNA"/>
</dbReference>
<feature type="region of interest" description="Disordered" evidence="1">
    <location>
        <begin position="1"/>
        <end position="25"/>
    </location>
</feature>
<name>A0A183IL00_9BILA</name>
<evidence type="ECO:0000313" key="4">
    <source>
        <dbReference type="WBParaSite" id="SBAD_0000448001-mRNA-1"/>
    </source>
</evidence>
<dbReference type="Proteomes" id="UP000270296">
    <property type="component" value="Unassembled WGS sequence"/>
</dbReference>
<sequence length="130" mass="15017">MSGGVARSRKRSIKRSRFGSDDERLTRSASLWWTRHSEQVSRRGRCRCRRRVTHLPSAEWFNFMRDSRREADKLAAGVDTALIMFLLAADGKVAVRWSRPSKYGSRRPPRQCRAVRRKTHLPRAPAPAAE</sequence>
<feature type="compositionally biased region" description="Basic residues" evidence="1">
    <location>
        <begin position="104"/>
        <end position="121"/>
    </location>
</feature>
<gene>
    <name evidence="2" type="ORF">SBAD_LOCUS4296</name>
</gene>
<feature type="region of interest" description="Disordered" evidence="1">
    <location>
        <begin position="100"/>
        <end position="130"/>
    </location>
</feature>
<organism evidence="4">
    <name type="scientific">Soboliphyme baturini</name>
    <dbReference type="NCBI Taxonomy" id="241478"/>
    <lineage>
        <taxon>Eukaryota</taxon>
        <taxon>Metazoa</taxon>
        <taxon>Ecdysozoa</taxon>
        <taxon>Nematoda</taxon>
        <taxon>Enoplea</taxon>
        <taxon>Dorylaimia</taxon>
        <taxon>Dioctophymatida</taxon>
        <taxon>Dioctophymatoidea</taxon>
        <taxon>Soboliphymatidae</taxon>
        <taxon>Soboliphyme</taxon>
    </lineage>
</organism>
<dbReference type="WBParaSite" id="SBAD_0000448001-mRNA-1">
    <property type="protein sequence ID" value="SBAD_0000448001-mRNA-1"/>
    <property type="gene ID" value="SBAD_0000448001"/>
</dbReference>
<evidence type="ECO:0000313" key="3">
    <source>
        <dbReference type="Proteomes" id="UP000270296"/>
    </source>
</evidence>